<dbReference type="RefSeq" id="WP_004954594.1">
    <property type="nucleotide sequence ID" value="NZ_JAEKCK010000005.1"/>
</dbReference>
<dbReference type="InterPro" id="IPR010994">
    <property type="entry name" value="RuvA_2-like"/>
</dbReference>
<dbReference type="PANTHER" id="PTHR21180">
    <property type="entry name" value="ENDONUCLEASE/EXONUCLEASE/PHOSPHATASE FAMILY DOMAIN-CONTAINING PROTEIN 1"/>
    <property type="match status" value="1"/>
</dbReference>
<dbReference type="InterPro" id="IPR004509">
    <property type="entry name" value="Competence_ComEA_HhH"/>
</dbReference>
<dbReference type="Gene3D" id="1.10.150.280">
    <property type="entry name" value="AF1531-like domain"/>
    <property type="match status" value="1"/>
</dbReference>
<dbReference type="KEGG" id="sof:NCTC11214_00397"/>
<name>A0A447KKR2_SEROD</name>
<dbReference type="InterPro" id="IPR051675">
    <property type="entry name" value="Endo/Exo/Phosphatase_dom_1"/>
</dbReference>
<accession>A0A447KKR2</accession>
<dbReference type="GO" id="GO:0015627">
    <property type="term" value="C:type II protein secretion system complex"/>
    <property type="evidence" value="ECO:0007669"/>
    <property type="project" value="TreeGrafter"/>
</dbReference>
<gene>
    <name evidence="2" type="ORF">NCTC11214_00397</name>
</gene>
<feature type="chain" id="PRO_5041085923" evidence="1">
    <location>
        <begin position="35"/>
        <end position="125"/>
    </location>
</feature>
<dbReference type="SUPFAM" id="SSF47781">
    <property type="entry name" value="RuvA domain 2-like"/>
    <property type="match status" value="1"/>
</dbReference>
<organism evidence="2 3">
    <name type="scientific">Serratia odorifera</name>
    <dbReference type="NCBI Taxonomy" id="618"/>
    <lineage>
        <taxon>Bacteria</taxon>
        <taxon>Pseudomonadati</taxon>
        <taxon>Pseudomonadota</taxon>
        <taxon>Gammaproteobacteria</taxon>
        <taxon>Enterobacterales</taxon>
        <taxon>Yersiniaceae</taxon>
        <taxon>Serratia</taxon>
    </lineage>
</organism>
<evidence type="ECO:0000256" key="1">
    <source>
        <dbReference type="SAM" id="SignalP"/>
    </source>
</evidence>
<sequence>MTSNEISQVQGYRHSIKTLLATTLLLLTLAPAMAAEKPAAGQKAATTASAAKAPTAAAEVEATVSINQADAEQLASVLNGVGLKKAEAIVRYREQHGPFTEIDQLQEVPGIGLSLFERNRGRLKM</sequence>
<dbReference type="Proteomes" id="UP000281391">
    <property type="component" value="Chromosome"/>
</dbReference>
<dbReference type="NCBIfam" id="TIGR00426">
    <property type="entry name" value="competence protein ComEA helix-hairpin-helix repeat region"/>
    <property type="match status" value="1"/>
</dbReference>
<proteinExistence type="predicted"/>
<feature type="signal peptide" evidence="1">
    <location>
        <begin position="1"/>
        <end position="34"/>
    </location>
</feature>
<dbReference type="AlphaFoldDB" id="A0A447KKR2"/>
<protein>
    <submittedName>
        <fullName evidence="2">Competence protein ComEA helix-hairpin-helix repeat region</fullName>
    </submittedName>
</protein>
<dbReference type="GO" id="GO:0015628">
    <property type="term" value="P:protein secretion by the type II secretion system"/>
    <property type="evidence" value="ECO:0007669"/>
    <property type="project" value="TreeGrafter"/>
</dbReference>
<keyword evidence="1" id="KW-0732">Signal</keyword>
<evidence type="ECO:0000313" key="2">
    <source>
        <dbReference type="EMBL" id="VDZ51837.1"/>
    </source>
</evidence>
<dbReference type="EMBL" id="LR134117">
    <property type="protein sequence ID" value="VDZ51837.1"/>
    <property type="molecule type" value="Genomic_DNA"/>
</dbReference>
<dbReference type="Pfam" id="PF12836">
    <property type="entry name" value="HHH_3"/>
    <property type="match status" value="1"/>
</dbReference>
<dbReference type="PANTHER" id="PTHR21180:SF32">
    <property type="entry name" value="ENDONUCLEASE_EXONUCLEASE_PHOSPHATASE FAMILY DOMAIN-CONTAINING PROTEIN 1"/>
    <property type="match status" value="1"/>
</dbReference>
<evidence type="ECO:0000313" key="3">
    <source>
        <dbReference type="Proteomes" id="UP000281391"/>
    </source>
</evidence>
<reference evidence="2 3" key="1">
    <citation type="submission" date="2018-12" db="EMBL/GenBank/DDBJ databases">
        <authorList>
            <consortium name="Pathogen Informatics"/>
        </authorList>
    </citation>
    <scope>NUCLEOTIDE SEQUENCE [LARGE SCALE GENOMIC DNA]</scope>
    <source>
        <strain evidence="2 3">NCTC11214</strain>
    </source>
</reference>